<dbReference type="Pfam" id="PF05521">
    <property type="entry name" value="Phage_HCP"/>
    <property type="match status" value="1"/>
</dbReference>
<accession>A0AAU7LDR3</accession>
<dbReference type="EMBL" id="CP157584">
    <property type="protein sequence ID" value="XBP00036.1"/>
    <property type="molecule type" value="Genomic_DNA"/>
</dbReference>
<reference evidence="1" key="1">
    <citation type="submission" date="2024-05" db="EMBL/GenBank/DDBJ databases">
        <title>Transcriptome analysis of the degradation process of organic nitrogen by two heterotrophic nitrifying and aerobic denitrifying bacteria, Achromobacter sp. HNDS-1 and Enterobacter sp. HNDS-6.</title>
        <authorList>
            <person name="Huang Y."/>
        </authorList>
    </citation>
    <scope>NUCLEOTIDE SEQUENCE</scope>
    <source>
        <strain evidence="1">HNDS-1</strain>
    </source>
</reference>
<dbReference type="Gene3D" id="2.40.10.270">
    <property type="entry name" value="Bacteriophage SPP1 head-tail adaptor protein"/>
    <property type="match status" value="1"/>
</dbReference>
<organism evidence="1">
    <name type="scientific">Achromobacter sp. HNDS-1</name>
    <dbReference type="NCBI Taxonomy" id="3151598"/>
    <lineage>
        <taxon>Bacteria</taxon>
        <taxon>Pseudomonadati</taxon>
        <taxon>Pseudomonadota</taxon>
        <taxon>Betaproteobacteria</taxon>
        <taxon>Burkholderiales</taxon>
        <taxon>Alcaligenaceae</taxon>
        <taxon>Achromobacter</taxon>
    </lineage>
</organism>
<evidence type="ECO:0000313" key="1">
    <source>
        <dbReference type="EMBL" id="XBP00036.1"/>
    </source>
</evidence>
<gene>
    <name evidence="1" type="ORF">ABFG95_06045</name>
</gene>
<proteinExistence type="predicted"/>
<dbReference type="AlphaFoldDB" id="A0AAU7LDR3"/>
<dbReference type="InterPro" id="IPR008767">
    <property type="entry name" value="Phage_SPP1_head-tail_adaptor"/>
</dbReference>
<dbReference type="KEGG" id="achh:ABFG95_06045"/>
<name>A0AAU7LDR3_9BURK</name>
<dbReference type="NCBIfam" id="TIGR01563">
    <property type="entry name" value="gp16_SPP1"/>
    <property type="match status" value="1"/>
</dbReference>
<dbReference type="InterPro" id="IPR038666">
    <property type="entry name" value="SSP1_head-tail_sf"/>
</dbReference>
<protein>
    <submittedName>
        <fullName evidence="1">Phage head closure protein</fullName>
    </submittedName>
</protein>
<dbReference type="RefSeq" id="WP_348995579.1">
    <property type="nucleotide sequence ID" value="NZ_CP157584.1"/>
</dbReference>
<sequence>MFKAGKRNRRVEILERTGDRDAANDLADTWREAGKAWASIKYVSGITAIKAGAEQEITKASIRIPYRRSVVAGMRVRHGDDVYEVDAVLPDEERREHTDLVCRKLTGREVMP</sequence>